<dbReference type="SMART" id="SM00271">
    <property type="entry name" value="DnaJ"/>
    <property type="match status" value="1"/>
</dbReference>
<feature type="region of interest" description="Disordered" evidence="1">
    <location>
        <begin position="80"/>
        <end position="103"/>
    </location>
</feature>
<evidence type="ECO:0000259" key="2">
    <source>
        <dbReference type="PROSITE" id="PS50076"/>
    </source>
</evidence>
<dbReference type="Proteomes" id="UP000282574">
    <property type="component" value="Unassembled WGS sequence"/>
</dbReference>
<dbReference type="InterPro" id="IPR011990">
    <property type="entry name" value="TPR-like_helical_dom_sf"/>
</dbReference>
<dbReference type="PRINTS" id="PR00625">
    <property type="entry name" value="JDOMAIN"/>
</dbReference>
<dbReference type="PROSITE" id="PS50076">
    <property type="entry name" value="DNAJ_2"/>
    <property type="match status" value="1"/>
</dbReference>
<dbReference type="SUPFAM" id="SSF48452">
    <property type="entry name" value="TPR-like"/>
    <property type="match status" value="1"/>
</dbReference>
<keyword evidence="4" id="KW-1185">Reference proteome</keyword>
<accession>A0AB37UF47</accession>
<sequence length="224" mass="26061">MQRLYTSKIFSCPLSMDNLPNPNWCYQVLEISPTATAQEIKMAYRQLARKYHPDLNPGDRTAEDRFKLIVQAYRTLLTLQSQPSSSTSTKTTPHPDTTSTYSTGGVRFHVKQRDCTPSSPPLSSEEKLLKLSTLNQVYTLLKRQNFQQAVDIAEKLAIRFPKDSDVQPWLAVAYHRWAKQLISRQQCDRARIYLKKALQADPHNQKLWREIDRDYKAIERQLMF</sequence>
<dbReference type="InterPro" id="IPR001623">
    <property type="entry name" value="DnaJ_domain"/>
</dbReference>
<comment type="caution">
    <text evidence="3">The sequence shown here is derived from an EMBL/GenBank/DDBJ whole genome shotgun (WGS) entry which is preliminary data.</text>
</comment>
<dbReference type="AlphaFoldDB" id="A0AB37UF47"/>
<evidence type="ECO:0000313" key="3">
    <source>
        <dbReference type="EMBL" id="RUT08011.1"/>
    </source>
</evidence>
<reference evidence="3 4" key="1">
    <citation type="journal article" date="2019" name="Genome Biol. Evol.">
        <title>Day and night: Metabolic profiles and evolutionary relationships of six axenic non-marine cyanobacteria.</title>
        <authorList>
            <person name="Will S.E."/>
            <person name="Henke P."/>
            <person name="Boedeker C."/>
            <person name="Huang S."/>
            <person name="Brinkmann H."/>
            <person name="Rohde M."/>
            <person name="Jarek M."/>
            <person name="Friedl T."/>
            <person name="Seufert S."/>
            <person name="Schumacher M."/>
            <person name="Overmann J."/>
            <person name="Neumann-Schaal M."/>
            <person name="Petersen J."/>
        </authorList>
    </citation>
    <scope>NUCLEOTIDE SEQUENCE [LARGE SCALE GENOMIC DNA]</scope>
    <source>
        <strain evidence="3 4">SAG 39.79</strain>
    </source>
</reference>
<dbReference type="Pfam" id="PF00226">
    <property type="entry name" value="DnaJ"/>
    <property type="match status" value="1"/>
</dbReference>
<dbReference type="CDD" id="cd06257">
    <property type="entry name" value="DnaJ"/>
    <property type="match status" value="1"/>
</dbReference>
<feature type="domain" description="J" evidence="2">
    <location>
        <begin position="24"/>
        <end position="105"/>
    </location>
</feature>
<evidence type="ECO:0000256" key="1">
    <source>
        <dbReference type="SAM" id="MobiDB-lite"/>
    </source>
</evidence>
<dbReference type="SUPFAM" id="SSF46565">
    <property type="entry name" value="Chaperone J-domain"/>
    <property type="match status" value="1"/>
</dbReference>
<name>A0AB37UF47_9CYAN</name>
<gene>
    <name evidence="3" type="ORF">DSM107010_48830</name>
</gene>
<dbReference type="Gene3D" id="1.10.287.110">
    <property type="entry name" value="DnaJ domain"/>
    <property type="match status" value="1"/>
</dbReference>
<protein>
    <submittedName>
        <fullName evidence="3">Molecular chaperone DnaJ</fullName>
    </submittedName>
</protein>
<organism evidence="3 4">
    <name type="scientific">Chroococcidiopsis cubana SAG 39.79</name>
    <dbReference type="NCBI Taxonomy" id="388085"/>
    <lineage>
        <taxon>Bacteria</taxon>
        <taxon>Bacillati</taxon>
        <taxon>Cyanobacteriota</taxon>
        <taxon>Cyanophyceae</taxon>
        <taxon>Chroococcidiopsidales</taxon>
        <taxon>Chroococcidiopsidaceae</taxon>
        <taxon>Chroococcidiopsis</taxon>
    </lineage>
</organism>
<dbReference type="InterPro" id="IPR036869">
    <property type="entry name" value="J_dom_sf"/>
</dbReference>
<dbReference type="InterPro" id="IPR050817">
    <property type="entry name" value="DjlA_DnaK_co-chaperone"/>
</dbReference>
<evidence type="ECO:0000313" key="4">
    <source>
        <dbReference type="Proteomes" id="UP000282574"/>
    </source>
</evidence>
<proteinExistence type="predicted"/>
<dbReference type="PANTHER" id="PTHR24074">
    <property type="entry name" value="CO-CHAPERONE PROTEIN DJLA"/>
    <property type="match status" value="1"/>
</dbReference>
<dbReference type="RefSeq" id="WP_015152626.1">
    <property type="nucleotide sequence ID" value="NZ_JAVKZF010000002.1"/>
</dbReference>
<dbReference type="Gene3D" id="1.25.40.10">
    <property type="entry name" value="Tetratricopeptide repeat domain"/>
    <property type="match status" value="1"/>
</dbReference>
<dbReference type="EMBL" id="RSCK01000057">
    <property type="protein sequence ID" value="RUT08011.1"/>
    <property type="molecule type" value="Genomic_DNA"/>
</dbReference>